<dbReference type="InterPro" id="IPR055170">
    <property type="entry name" value="GFO_IDH_MocA-like_dom"/>
</dbReference>
<name>A0A9X2IRH1_9BACI</name>
<accession>A0A9X2IRH1</accession>
<dbReference type="SUPFAM" id="SSF51735">
    <property type="entry name" value="NAD(P)-binding Rossmann-fold domains"/>
    <property type="match status" value="1"/>
</dbReference>
<evidence type="ECO:0000313" key="4">
    <source>
        <dbReference type="Proteomes" id="UP001139179"/>
    </source>
</evidence>
<proteinExistence type="predicted"/>
<feature type="domain" description="GFO/IDH/MocA-like oxidoreductase" evidence="2">
    <location>
        <begin position="139"/>
        <end position="261"/>
    </location>
</feature>
<dbReference type="Pfam" id="PF01408">
    <property type="entry name" value="GFO_IDH_MocA"/>
    <property type="match status" value="1"/>
</dbReference>
<protein>
    <submittedName>
        <fullName evidence="3">Gfo/Idh/MocA family oxidoreductase</fullName>
    </submittedName>
</protein>
<dbReference type="Gene3D" id="3.30.360.10">
    <property type="entry name" value="Dihydrodipicolinate Reductase, domain 2"/>
    <property type="match status" value="1"/>
</dbReference>
<dbReference type="AlphaFoldDB" id="A0A9X2IRH1"/>
<dbReference type="EMBL" id="JAMBOL010000017">
    <property type="protein sequence ID" value="MCM3715568.1"/>
    <property type="molecule type" value="Genomic_DNA"/>
</dbReference>
<dbReference type="InterPro" id="IPR051317">
    <property type="entry name" value="Gfo/Idh/MocA_oxidoreduct"/>
</dbReference>
<feature type="domain" description="Gfo/Idh/MocA-like oxidoreductase N-terminal" evidence="1">
    <location>
        <begin position="5"/>
        <end position="128"/>
    </location>
</feature>
<dbReference type="Gene3D" id="3.40.50.720">
    <property type="entry name" value="NAD(P)-binding Rossmann-like Domain"/>
    <property type="match status" value="1"/>
</dbReference>
<dbReference type="InterPro" id="IPR000683">
    <property type="entry name" value="Gfo/Idh/MocA-like_OxRdtase_N"/>
</dbReference>
<dbReference type="SUPFAM" id="SSF55347">
    <property type="entry name" value="Glyceraldehyde-3-phosphate dehydrogenase-like, C-terminal domain"/>
    <property type="match status" value="1"/>
</dbReference>
<comment type="caution">
    <text evidence="3">The sequence shown here is derived from an EMBL/GenBank/DDBJ whole genome shotgun (WGS) entry which is preliminary data.</text>
</comment>
<dbReference type="Proteomes" id="UP001139179">
    <property type="component" value="Unassembled WGS sequence"/>
</dbReference>
<sequence>MKRGIGLIGCGRMTQKHIETIGKLTDAYIAAISDISMERMKAVHEELLAQNRVTTRFAMYQNYQELLADPNVDLVVIATTSGTHSAIAKDCLLAKKHTIVEKPLALSLDESRELNQLAKKVEKSLFVCHQMRHRPILFTIKELIDRGALGRLHLAVVMMEIQRSDSYYQAAKWRGTWDQDGGMLVNQGIHLVDLMLWYMGEAKEIYGDLHKVNQRKETEDIALGMVKFSNGGRGLIQANTVTQPANLGYSIRLFGEKGTIVVSGKNFDHLERFEVTGQEPLTGQLDQLLEDRSEQLRMYNHILAELAGKRDQLTVSGTEAENALELIFALYESSRQKRPVSLPLHTFATKNMKEGEADHEK</sequence>
<evidence type="ECO:0000313" key="3">
    <source>
        <dbReference type="EMBL" id="MCM3715568.1"/>
    </source>
</evidence>
<keyword evidence="4" id="KW-1185">Reference proteome</keyword>
<evidence type="ECO:0000259" key="2">
    <source>
        <dbReference type="Pfam" id="PF22725"/>
    </source>
</evidence>
<dbReference type="InterPro" id="IPR036291">
    <property type="entry name" value="NAD(P)-bd_dom_sf"/>
</dbReference>
<dbReference type="PANTHER" id="PTHR43708">
    <property type="entry name" value="CONSERVED EXPRESSED OXIDOREDUCTASE (EUROFUNG)"/>
    <property type="match status" value="1"/>
</dbReference>
<gene>
    <name evidence="3" type="ORF">M3202_15995</name>
</gene>
<dbReference type="GO" id="GO:0000166">
    <property type="term" value="F:nucleotide binding"/>
    <property type="evidence" value="ECO:0007669"/>
    <property type="project" value="InterPro"/>
</dbReference>
<organism evidence="3 4">
    <name type="scientific">Halalkalibacter oceani</name>
    <dbReference type="NCBI Taxonomy" id="1653776"/>
    <lineage>
        <taxon>Bacteria</taxon>
        <taxon>Bacillati</taxon>
        <taxon>Bacillota</taxon>
        <taxon>Bacilli</taxon>
        <taxon>Bacillales</taxon>
        <taxon>Bacillaceae</taxon>
        <taxon>Halalkalibacter</taxon>
    </lineage>
</organism>
<reference evidence="3" key="1">
    <citation type="submission" date="2022-05" db="EMBL/GenBank/DDBJ databases">
        <title>Comparative Genomics of Spacecraft Associated Microbes.</title>
        <authorList>
            <person name="Tran M.T."/>
            <person name="Wright A."/>
            <person name="Seuylemezian A."/>
            <person name="Eisen J."/>
            <person name="Coil D."/>
        </authorList>
    </citation>
    <scope>NUCLEOTIDE SEQUENCE</scope>
    <source>
        <strain evidence="3">214.1.1</strain>
    </source>
</reference>
<dbReference type="PANTHER" id="PTHR43708:SF8">
    <property type="entry name" value="OXIDOREDUCTASE"/>
    <property type="match status" value="1"/>
</dbReference>
<dbReference type="RefSeq" id="WP_251224303.1">
    <property type="nucleotide sequence ID" value="NZ_JAMBOL010000017.1"/>
</dbReference>
<evidence type="ECO:0000259" key="1">
    <source>
        <dbReference type="Pfam" id="PF01408"/>
    </source>
</evidence>
<dbReference type="Pfam" id="PF22725">
    <property type="entry name" value="GFO_IDH_MocA_C3"/>
    <property type="match status" value="1"/>
</dbReference>